<evidence type="ECO:0000256" key="5">
    <source>
        <dbReference type="ARBA" id="ARBA00022840"/>
    </source>
</evidence>
<dbReference type="InterPro" id="IPR011611">
    <property type="entry name" value="PfkB_dom"/>
</dbReference>
<evidence type="ECO:0000313" key="17">
    <source>
        <dbReference type="Proteomes" id="UP000676951"/>
    </source>
</evidence>
<organism evidence="16 17">
    <name type="scientific">Bradyrhizobium sediminis</name>
    <dbReference type="NCBI Taxonomy" id="2840469"/>
    <lineage>
        <taxon>Bacteria</taxon>
        <taxon>Pseudomonadati</taxon>
        <taxon>Pseudomonadota</taxon>
        <taxon>Alphaproteobacteria</taxon>
        <taxon>Hyphomicrobiales</taxon>
        <taxon>Nitrobacteraceae</taxon>
        <taxon>Bradyrhizobium</taxon>
    </lineage>
</organism>
<comment type="pathway">
    <text evidence="7">Carbohydrate acid metabolism; 2-dehydro-3-deoxy-D-gluconate degradation; D-glyceraldehyde 3-phosphate and pyruvate from 2-dehydro-3-deoxy-D-gluconate: step 1/2.</text>
</comment>
<evidence type="ECO:0000256" key="14">
    <source>
        <dbReference type="ARBA" id="ARBA00080545"/>
    </source>
</evidence>
<feature type="domain" description="Carbohydrate kinase PfkB" evidence="15">
    <location>
        <begin position="1"/>
        <end position="294"/>
    </location>
</feature>
<keyword evidence="6" id="KW-0119">Carbohydrate metabolism</keyword>
<evidence type="ECO:0000259" key="15">
    <source>
        <dbReference type="Pfam" id="PF00294"/>
    </source>
</evidence>
<keyword evidence="4 16" id="KW-0418">Kinase</keyword>
<evidence type="ECO:0000256" key="3">
    <source>
        <dbReference type="ARBA" id="ARBA00022741"/>
    </source>
</evidence>
<gene>
    <name evidence="16" type="ORF">KMZ93_16860</name>
</gene>
<evidence type="ECO:0000313" key="16">
    <source>
        <dbReference type="EMBL" id="QWG21663.1"/>
    </source>
</evidence>
<evidence type="ECO:0000256" key="8">
    <source>
        <dbReference type="ARBA" id="ARBA00044254"/>
    </source>
</evidence>
<dbReference type="GO" id="GO:0005829">
    <property type="term" value="C:cytosol"/>
    <property type="evidence" value="ECO:0007669"/>
    <property type="project" value="TreeGrafter"/>
</dbReference>
<evidence type="ECO:0000256" key="13">
    <source>
        <dbReference type="ARBA" id="ARBA00075711"/>
    </source>
</evidence>
<dbReference type="GO" id="GO:0006974">
    <property type="term" value="P:DNA damage response"/>
    <property type="evidence" value="ECO:0007669"/>
    <property type="project" value="TreeGrafter"/>
</dbReference>
<dbReference type="SUPFAM" id="SSF53613">
    <property type="entry name" value="Ribokinase-like"/>
    <property type="match status" value="1"/>
</dbReference>
<evidence type="ECO:0000256" key="7">
    <source>
        <dbReference type="ARBA" id="ARBA00043951"/>
    </source>
</evidence>
<keyword evidence="17" id="KW-1185">Reference proteome</keyword>
<protein>
    <recommendedName>
        <fullName evidence="12">2-dehydro-3-deoxygluconokinase</fullName>
        <ecNumber evidence="11">2.7.1.45</ecNumber>
    </recommendedName>
    <alternativeName>
        <fullName evidence="13">2-keto-3-deoxygluconokinase</fullName>
    </alternativeName>
    <alternativeName>
        <fullName evidence="14">3-deoxy-2-oxo-D-gluconate kinase</fullName>
    </alternativeName>
    <alternativeName>
        <fullName evidence="8">KDG kinase</fullName>
    </alternativeName>
</protein>
<dbReference type="EMBL" id="CP076136">
    <property type="protein sequence ID" value="QWG21663.1"/>
    <property type="molecule type" value="Genomic_DNA"/>
</dbReference>
<reference evidence="16 17" key="1">
    <citation type="submission" date="2021-06" db="EMBL/GenBank/DDBJ databases">
        <title>Bradyrhizobium sp. S2-11-4 Genome sequencing.</title>
        <authorList>
            <person name="Jin L."/>
        </authorList>
    </citation>
    <scope>NUCLEOTIDE SEQUENCE [LARGE SCALE GENOMIC DNA]</scope>
    <source>
        <strain evidence="16 17">S2-11-4</strain>
    </source>
</reference>
<dbReference type="RefSeq" id="WP_215602383.1">
    <property type="nucleotide sequence ID" value="NZ_CP076136.1"/>
</dbReference>
<comment type="catalytic activity">
    <reaction evidence="9">
        <text>2-dehydro-3-deoxy-D-gluconate + ATP = 2-dehydro-3-deoxy-6-phospho-D-gluconate + ADP + H(+)</text>
        <dbReference type="Rhea" id="RHEA:14797"/>
        <dbReference type="ChEBI" id="CHEBI:15378"/>
        <dbReference type="ChEBI" id="CHEBI:30616"/>
        <dbReference type="ChEBI" id="CHEBI:57569"/>
        <dbReference type="ChEBI" id="CHEBI:57990"/>
        <dbReference type="ChEBI" id="CHEBI:456216"/>
        <dbReference type="EC" id="2.7.1.45"/>
    </reaction>
</comment>
<dbReference type="InterPro" id="IPR029056">
    <property type="entry name" value="Ribokinase-like"/>
</dbReference>
<keyword evidence="5" id="KW-0067">ATP-binding</keyword>
<dbReference type="InterPro" id="IPR002173">
    <property type="entry name" value="Carboh/pur_kinase_PfkB_CS"/>
</dbReference>
<name>A0A975NUK3_9BRAD</name>
<dbReference type="PROSITE" id="PS00584">
    <property type="entry name" value="PFKB_KINASES_2"/>
    <property type="match status" value="1"/>
</dbReference>
<dbReference type="GO" id="GO:0042840">
    <property type="term" value="P:D-glucuronate catabolic process"/>
    <property type="evidence" value="ECO:0007669"/>
    <property type="project" value="TreeGrafter"/>
</dbReference>
<dbReference type="GO" id="GO:0019698">
    <property type="term" value="P:D-galacturonate catabolic process"/>
    <property type="evidence" value="ECO:0007669"/>
    <property type="project" value="TreeGrafter"/>
</dbReference>
<evidence type="ECO:0000256" key="2">
    <source>
        <dbReference type="ARBA" id="ARBA00022679"/>
    </source>
</evidence>
<evidence type="ECO:0000256" key="11">
    <source>
        <dbReference type="ARBA" id="ARBA00066369"/>
    </source>
</evidence>
<evidence type="ECO:0000256" key="9">
    <source>
        <dbReference type="ARBA" id="ARBA00050729"/>
    </source>
</evidence>
<dbReference type="Gene3D" id="3.40.1190.20">
    <property type="match status" value="1"/>
</dbReference>
<evidence type="ECO:0000256" key="12">
    <source>
        <dbReference type="ARBA" id="ARBA00067931"/>
    </source>
</evidence>
<evidence type="ECO:0000256" key="4">
    <source>
        <dbReference type="ARBA" id="ARBA00022777"/>
    </source>
</evidence>
<dbReference type="FunFam" id="3.40.1190.20:FF:000011">
    <property type="entry name" value="2-dehydro-3-deoxygluconokinase, putative"/>
    <property type="match status" value="1"/>
</dbReference>
<evidence type="ECO:0000256" key="10">
    <source>
        <dbReference type="ARBA" id="ARBA00054997"/>
    </source>
</evidence>
<dbReference type="AlphaFoldDB" id="A0A975NUK3"/>
<dbReference type="Pfam" id="PF00294">
    <property type="entry name" value="PfkB"/>
    <property type="match status" value="1"/>
</dbReference>
<evidence type="ECO:0000256" key="6">
    <source>
        <dbReference type="ARBA" id="ARBA00023277"/>
    </source>
</evidence>
<dbReference type="InterPro" id="IPR050306">
    <property type="entry name" value="PfkB_Carbo_kinase"/>
</dbReference>
<dbReference type="PANTHER" id="PTHR43085">
    <property type="entry name" value="HEXOKINASE FAMILY MEMBER"/>
    <property type="match status" value="1"/>
</dbReference>
<dbReference type="EC" id="2.7.1.45" evidence="11"/>
<sequence>MTGVASIGECMIELKQAQRGLYSRGYGGDTLNTSVYLARLGVEVDYITALGDDSLSDEMIAGWAAEGVGTKRVMRLPGKLPGIYLIETDEKGERRFFHWRENSAARRLLDLPETGDILNSLASYDLVYLSAITLSLYSADGRGRLFAALRAARERGTRVAFDTNFRARGWPDLEIARTVYRDAFAAADMALASTEDLLPLFAGESNEGLMARISSPEAVLKLSKPASIVRFEGASHEVTAEPVAAPVVDTTAAGDSFAAAYLAARLQGADPIDAARAGHLLAGVVVCHPGAIIPRSAMPATMSSTRTHKGSA</sequence>
<proteinExistence type="inferred from homology"/>
<evidence type="ECO:0000256" key="1">
    <source>
        <dbReference type="ARBA" id="ARBA00010688"/>
    </source>
</evidence>
<dbReference type="GO" id="GO:0008673">
    <property type="term" value="F:2-dehydro-3-deoxygluconokinase activity"/>
    <property type="evidence" value="ECO:0007669"/>
    <property type="project" value="UniProtKB-EC"/>
</dbReference>
<dbReference type="CDD" id="cd01166">
    <property type="entry name" value="KdgK"/>
    <property type="match status" value="1"/>
</dbReference>
<dbReference type="PANTHER" id="PTHR43085:SF15">
    <property type="entry name" value="2-DEHYDRO-3-DEOXYGLUCONOKINASE"/>
    <property type="match status" value="1"/>
</dbReference>
<keyword evidence="2" id="KW-0808">Transferase</keyword>
<accession>A0A975NUK3</accession>
<dbReference type="Proteomes" id="UP000676951">
    <property type="component" value="Chromosome"/>
</dbReference>
<keyword evidence="3" id="KW-0547">Nucleotide-binding</keyword>
<comment type="similarity">
    <text evidence="1">Belongs to the carbohydrate kinase PfkB family.</text>
</comment>
<dbReference type="GO" id="GO:0005524">
    <property type="term" value="F:ATP binding"/>
    <property type="evidence" value="ECO:0007669"/>
    <property type="project" value="UniProtKB-KW"/>
</dbReference>
<comment type="function">
    <text evidence="10">Catalyzes the phosphorylation of 2-keto-3-deoxygluconate (KDG) to produce 2-keto-3-deoxy-6-phosphogluconate (KDPG).</text>
</comment>